<sequence length="438" mass="46695">MSSEKFHVMNTAGAVELDLSVSNGAVNVTVDPKAVYGKVRVHTAAAEGPVADAVDDTKFTEHGNKLTISVPDDLDGGIGGSNIVQIGGSTFSFNGGVVNTGSMTGVTISNGDVWVGGQRIVAGGRVVAEQGASVGGATGTITVDVILPTGSSLTVSTKNAETTVRGDLETIRFDARNGSLQASGVKSLEAETHNGSVLVDRVEEELEASTHNGSITVGAYNGRRGSARTHNGDVNISATPASSGKLAARTHNGNIHVRGASHLDLKTSRPDPQRRREHQRHPGLLRQARRPHAQRQHPRARGLPPGPQDLHPQRPGLVVPPRGGRHSRQTHRPPRASQPAPKEQGAETSSLVSHLEPAMTPRPDDQARTELQDLVAKASKRRDEEHERVEIEFWHAIDALQGSYHGAQQDIADALNVKRNQILRQTKRYRSADQPAAD</sequence>
<evidence type="ECO:0000313" key="2">
    <source>
        <dbReference type="EMBL" id="AVZ78025.1"/>
    </source>
</evidence>
<protein>
    <submittedName>
        <fullName evidence="2">Uncharacterized protein</fullName>
    </submittedName>
</protein>
<dbReference type="RefSeq" id="WP_108155314.1">
    <property type="nucleotide sequence ID" value="NZ_CP026306.1"/>
</dbReference>
<gene>
    <name evidence="2" type="ORF">SLUN_38775</name>
</gene>
<feature type="region of interest" description="Disordered" evidence="1">
    <location>
        <begin position="217"/>
        <end position="368"/>
    </location>
</feature>
<keyword evidence="3" id="KW-1185">Reference proteome</keyword>
<dbReference type="AlphaFoldDB" id="A0A2R4TFW6"/>
<dbReference type="OrthoDB" id="4080006at2"/>
<accession>A0A2R4TFW6</accession>
<dbReference type="Proteomes" id="UP000244201">
    <property type="component" value="Plasmid pSLUN2"/>
</dbReference>
<evidence type="ECO:0000256" key="1">
    <source>
        <dbReference type="SAM" id="MobiDB-lite"/>
    </source>
</evidence>
<geneLocation type="plasmid" evidence="3">
    <name>pslun2</name>
</geneLocation>
<dbReference type="KEGG" id="slk:SLUN_38775"/>
<name>A0A2R4TFW6_9ACTN</name>
<feature type="compositionally biased region" description="Basic residues" evidence="1">
    <location>
        <begin position="323"/>
        <end position="334"/>
    </location>
</feature>
<reference evidence="2 3" key="1">
    <citation type="submission" date="2018-01" db="EMBL/GenBank/DDBJ databases">
        <title>Complete genome sequence of Streptomyces lunaelactis MM109T, a Ferroverdin A producer isolated from cave moonmilk deposits.</title>
        <authorList>
            <person name="Naome A."/>
            <person name="Martinet L."/>
            <person name="Maciejewska M."/>
            <person name="Anderssen S."/>
            <person name="Adam D."/>
            <person name="Tenconi E."/>
            <person name="Deflandre B."/>
            <person name="Arguelles-Arias A."/>
            <person name="Calusinska M."/>
            <person name="Copieters W."/>
            <person name="Karim L."/>
            <person name="Hanikenne M."/>
            <person name="Baurain D."/>
            <person name="van Wezel G."/>
            <person name="Smargiasso N."/>
            <person name="de Pauw E."/>
            <person name="Delfosse P."/>
            <person name="Rigali S."/>
        </authorList>
    </citation>
    <scope>NUCLEOTIDE SEQUENCE [LARGE SCALE GENOMIC DNA]</scope>
    <source>
        <strain evidence="2 3">MM109</strain>
        <plasmid evidence="3">Plasmid pslun2</plasmid>
    </source>
</reference>
<dbReference type="GeneID" id="55661179"/>
<feature type="compositionally biased region" description="Polar residues" evidence="1">
    <location>
        <begin position="228"/>
        <end position="242"/>
    </location>
</feature>
<keyword evidence="2" id="KW-0614">Plasmid</keyword>
<feature type="compositionally biased region" description="Basic and acidic residues" evidence="1">
    <location>
        <begin position="261"/>
        <end position="274"/>
    </location>
</feature>
<dbReference type="EMBL" id="CP026306">
    <property type="protein sequence ID" value="AVZ78025.1"/>
    <property type="molecule type" value="Genomic_DNA"/>
</dbReference>
<evidence type="ECO:0000313" key="3">
    <source>
        <dbReference type="Proteomes" id="UP000244201"/>
    </source>
</evidence>
<proteinExistence type="predicted"/>
<feature type="compositionally biased region" description="Basic residues" evidence="1">
    <location>
        <begin position="275"/>
        <end position="300"/>
    </location>
</feature>
<organism evidence="2 3">
    <name type="scientific">Streptomyces lunaelactis</name>
    <dbReference type="NCBI Taxonomy" id="1535768"/>
    <lineage>
        <taxon>Bacteria</taxon>
        <taxon>Bacillati</taxon>
        <taxon>Actinomycetota</taxon>
        <taxon>Actinomycetes</taxon>
        <taxon>Kitasatosporales</taxon>
        <taxon>Streptomycetaceae</taxon>
        <taxon>Streptomyces</taxon>
    </lineage>
</organism>